<dbReference type="AlphaFoldDB" id="A0A3E3E2P1"/>
<organism evidence="2 3">
    <name type="scientific">Anaerofustis stercorihominis</name>
    <dbReference type="NCBI Taxonomy" id="214853"/>
    <lineage>
        <taxon>Bacteria</taxon>
        <taxon>Bacillati</taxon>
        <taxon>Bacillota</taxon>
        <taxon>Clostridia</taxon>
        <taxon>Eubacteriales</taxon>
        <taxon>Eubacteriaceae</taxon>
        <taxon>Anaerofustis</taxon>
    </lineage>
</organism>
<keyword evidence="1" id="KW-0472">Membrane</keyword>
<reference evidence="2 3" key="1">
    <citation type="submission" date="2018-08" db="EMBL/GenBank/DDBJ databases">
        <title>A genome reference for cultivated species of the human gut microbiota.</title>
        <authorList>
            <person name="Zou Y."/>
            <person name="Xue W."/>
            <person name="Luo G."/>
        </authorList>
    </citation>
    <scope>NUCLEOTIDE SEQUENCE [LARGE SCALE GENOMIC DNA]</scope>
    <source>
        <strain evidence="2 3">AM25-6</strain>
    </source>
</reference>
<keyword evidence="1" id="KW-0812">Transmembrane</keyword>
<proteinExistence type="predicted"/>
<accession>A0A3E3E2P1</accession>
<comment type="caution">
    <text evidence="2">The sequence shown here is derived from an EMBL/GenBank/DDBJ whole genome shotgun (WGS) entry which is preliminary data.</text>
</comment>
<feature type="transmembrane region" description="Helical" evidence="1">
    <location>
        <begin position="177"/>
        <end position="197"/>
    </location>
</feature>
<evidence type="ECO:0000256" key="1">
    <source>
        <dbReference type="SAM" id="Phobius"/>
    </source>
</evidence>
<gene>
    <name evidence="2" type="ORF">DW687_00620</name>
</gene>
<dbReference type="RefSeq" id="WP_117530947.1">
    <property type="nucleotide sequence ID" value="NZ_CAUFKS010000029.1"/>
</dbReference>
<feature type="transmembrane region" description="Helical" evidence="1">
    <location>
        <begin position="144"/>
        <end position="165"/>
    </location>
</feature>
<name>A0A3E3E2P1_9FIRM</name>
<protein>
    <submittedName>
        <fullName evidence="2">Uncharacterized protein</fullName>
    </submittedName>
</protein>
<evidence type="ECO:0000313" key="2">
    <source>
        <dbReference type="EMBL" id="RGD75852.1"/>
    </source>
</evidence>
<evidence type="ECO:0000313" key="3">
    <source>
        <dbReference type="Proteomes" id="UP000261212"/>
    </source>
</evidence>
<dbReference type="Proteomes" id="UP000261212">
    <property type="component" value="Unassembled WGS sequence"/>
</dbReference>
<dbReference type="EMBL" id="QUSM01000001">
    <property type="protein sequence ID" value="RGD75852.1"/>
    <property type="molecule type" value="Genomic_DNA"/>
</dbReference>
<sequence length="308" mass="35997">MKGKVICNIEDLFIPIYESLKLLIGCEVVFIYNNKKHTLSLVGDDNGSTREKCDFYLDDKKYNSLEELKKYGMIDGEYLLDIKEKIEVVSIDGEPATGYIPYTEFIVGDDKLKEKNKKYKNKYNNRKPVFISKASLFISSVKDLFLGLLFIFIPILIFMTIVGIINLNKTGLGLLDFIYMWLISIIMFLCLMLFCSLRSIKSILYIINQEKEFNINFNDYFKDKYLGKDLIYKTDDWFIGIGNTGFIAFNRNYISKISAIKKEGTLGNHKTFTVKVTDNKDKVFKLKFNYLEEPLVNDFKKWYLNKDR</sequence>
<keyword evidence="1" id="KW-1133">Transmembrane helix</keyword>